<dbReference type="OrthoDB" id="7289984at2759"/>
<dbReference type="SUPFAM" id="SSF51735">
    <property type="entry name" value="NAD(P)-binding Rossmann-fold domains"/>
    <property type="match status" value="1"/>
</dbReference>
<protein>
    <recommendedName>
        <fullName evidence="3">Short-chain dehydrogenase</fullName>
    </recommendedName>
</protein>
<evidence type="ECO:0000313" key="1">
    <source>
        <dbReference type="EMBL" id="PNP43511.1"/>
    </source>
</evidence>
<sequence length="271" mass="29519">MSSIVIVGASRGLGFALAKIWSENPSNTVIALVRNKAAAIDSFQQDLGDRKNLIAITADLEDFDSLKAASEETSRLLNNKLDYLIVNAAVSDSIVDDIGNAVLNDREQFDKDMLRTFKTNVLGVAHALGLFAPLLRTGIAKKGVVISSGVSDPHWTAKWRTFGHAPYGISKAAVNQVVAKFHAQYAYDGVTISAISPGIIKTQFNTPRPEDPNYQRMQKAFGPPISESNRFKGPYTADESAAKVTDVILKQLDLEKHGGILISEYADQQWV</sequence>
<dbReference type="PRINTS" id="PR00081">
    <property type="entry name" value="GDHRDH"/>
</dbReference>
<dbReference type="Proteomes" id="UP000236546">
    <property type="component" value="Unassembled WGS sequence"/>
</dbReference>
<evidence type="ECO:0000313" key="2">
    <source>
        <dbReference type="Proteomes" id="UP000236546"/>
    </source>
</evidence>
<reference evidence="1 2" key="1">
    <citation type="submission" date="2017-02" db="EMBL/GenBank/DDBJ databases">
        <title>Genomes of Trichoderma spp. with biocontrol activity.</title>
        <authorList>
            <person name="Gardiner D."/>
            <person name="Kazan K."/>
            <person name="Vos C."/>
            <person name="Harvey P."/>
        </authorList>
    </citation>
    <scope>NUCLEOTIDE SEQUENCE [LARGE SCALE GENOMIC DNA]</scope>
    <source>
        <strain evidence="1 2">A5MH</strain>
    </source>
</reference>
<dbReference type="PANTHER" id="PTHR45458">
    <property type="entry name" value="SHORT-CHAIN DEHYDROGENASE/REDUCTASE SDR"/>
    <property type="match status" value="1"/>
</dbReference>
<dbReference type="InterPro" id="IPR002347">
    <property type="entry name" value="SDR_fam"/>
</dbReference>
<dbReference type="AlphaFoldDB" id="A0A2K0TDA5"/>
<dbReference type="InterPro" id="IPR036291">
    <property type="entry name" value="NAD(P)-bd_dom_sf"/>
</dbReference>
<dbReference type="GO" id="GO:0016616">
    <property type="term" value="F:oxidoreductase activity, acting on the CH-OH group of donors, NAD or NADP as acceptor"/>
    <property type="evidence" value="ECO:0007669"/>
    <property type="project" value="TreeGrafter"/>
</dbReference>
<evidence type="ECO:0008006" key="3">
    <source>
        <dbReference type="Google" id="ProtNLM"/>
    </source>
</evidence>
<dbReference type="Pfam" id="PF00106">
    <property type="entry name" value="adh_short"/>
    <property type="match status" value="1"/>
</dbReference>
<gene>
    <name evidence="1" type="ORF">TGAMA5MH_04483</name>
</gene>
<accession>A0A2K0TDA5</accession>
<proteinExistence type="predicted"/>
<dbReference type="PANTHER" id="PTHR45458:SF3">
    <property type="entry name" value="CHAIN DEHYDROGENASE (ATSC), PUTATIVE-RELATED"/>
    <property type="match status" value="1"/>
</dbReference>
<dbReference type="EMBL" id="MTYH01000037">
    <property type="protein sequence ID" value="PNP43511.1"/>
    <property type="molecule type" value="Genomic_DNA"/>
</dbReference>
<organism evidence="1 2">
    <name type="scientific">Trichoderma gamsii</name>
    <dbReference type="NCBI Taxonomy" id="398673"/>
    <lineage>
        <taxon>Eukaryota</taxon>
        <taxon>Fungi</taxon>
        <taxon>Dikarya</taxon>
        <taxon>Ascomycota</taxon>
        <taxon>Pezizomycotina</taxon>
        <taxon>Sordariomycetes</taxon>
        <taxon>Hypocreomycetidae</taxon>
        <taxon>Hypocreales</taxon>
        <taxon>Hypocreaceae</taxon>
        <taxon>Trichoderma</taxon>
    </lineage>
</organism>
<dbReference type="InterPro" id="IPR052184">
    <property type="entry name" value="SDR_enzymes"/>
</dbReference>
<name>A0A2K0TDA5_9HYPO</name>
<dbReference type="Gene3D" id="3.40.50.720">
    <property type="entry name" value="NAD(P)-binding Rossmann-like Domain"/>
    <property type="match status" value="1"/>
</dbReference>
<comment type="caution">
    <text evidence="1">The sequence shown here is derived from an EMBL/GenBank/DDBJ whole genome shotgun (WGS) entry which is preliminary data.</text>
</comment>